<dbReference type="Proteomes" id="UP001341840">
    <property type="component" value="Unassembled WGS sequence"/>
</dbReference>
<protein>
    <submittedName>
        <fullName evidence="2">Uncharacterized protein</fullName>
    </submittedName>
</protein>
<feature type="coiled-coil region" evidence="1">
    <location>
        <begin position="14"/>
        <end position="41"/>
    </location>
</feature>
<evidence type="ECO:0000256" key="1">
    <source>
        <dbReference type="SAM" id="Coils"/>
    </source>
</evidence>
<feature type="non-terminal residue" evidence="2">
    <location>
        <position position="1"/>
    </location>
</feature>
<reference evidence="2 3" key="1">
    <citation type="journal article" date="2023" name="Plants (Basel)">
        <title>Bridging the Gap: Combining Genomics and Transcriptomics Approaches to Understand Stylosanthes scabra, an Orphan Legume from the Brazilian Caatinga.</title>
        <authorList>
            <person name="Ferreira-Neto J.R.C."/>
            <person name="da Silva M.D."/>
            <person name="Binneck E."/>
            <person name="de Melo N.F."/>
            <person name="da Silva R.H."/>
            <person name="de Melo A.L.T.M."/>
            <person name="Pandolfi V."/>
            <person name="Bustamante F.O."/>
            <person name="Brasileiro-Vidal A.C."/>
            <person name="Benko-Iseppon A.M."/>
        </authorList>
    </citation>
    <scope>NUCLEOTIDE SEQUENCE [LARGE SCALE GENOMIC DNA]</scope>
    <source>
        <tissue evidence="2">Leaves</tissue>
    </source>
</reference>
<gene>
    <name evidence="2" type="ORF">PIB30_073123</name>
</gene>
<sequence>FAVEAFGNLAMDVVVEELELIDDEKQQVEKASNKRNKFSCTSAMLPLVNCNGFRQVVV</sequence>
<comment type="caution">
    <text evidence="2">The sequence shown here is derived from an EMBL/GenBank/DDBJ whole genome shotgun (WGS) entry which is preliminary data.</text>
</comment>
<accession>A0ABU6QPV0</accession>
<dbReference type="EMBL" id="JASCZI010000880">
    <property type="protein sequence ID" value="MED6113690.1"/>
    <property type="molecule type" value="Genomic_DNA"/>
</dbReference>
<evidence type="ECO:0000313" key="3">
    <source>
        <dbReference type="Proteomes" id="UP001341840"/>
    </source>
</evidence>
<evidence type="ECO:0000313" key="2">
    <source>
        <dbReference type="EMBL" id="MED6113690.1"/>
    </source>
</evidence>
<organism evidence="2 3">
    <name type="scientific">Stylosanthes scabra</name>
    <dbReference type="NCBI Taxonomy" id="79078"/>
    <lineage>
        <taxon>Eukaryota</taxon>
        <taxon>Viridiplantae</taxon>
        <taxon>Streptophyta</taxon>
        <taxon>Embryophyta</taxon>
        <taxon>Tracheophyta</taxon>
        <taxon>Spermatophyta</taxon>
        <taxon>Magnoliopsida</taxon>
        <taxon>eudicotyledons</taxon>
        <taxon>Gunneridae</taxon>
        <taxon>Pentapetalae</taxon>
        <taxon>rosids</taxon>
        <taxon>fabids</taxon>
        <taxon>Fabales</taxon>
        <taxon>Fabaceae</taxon>
        <taxon>Papilionoideae</taxon>
        <taxon>50 kb inversion clade</taxon>
        <taxon>dalbergioids sensu lato</taxon>
        <taxon>Dalbergieae</taxon>
        <taxon>Pterocarpus clade</taxon>
        <taxon>Stylosanthes</taxon>
    </lineage>
</organism>
<proteinExistence type="predicted"/>
<keyword evidence="3" id="KW-1185">Reference proteome</keyword>
<keyword evidence="1" id="KW-0175">Coiled coil</keyword>
<name>A0ABU6QPV0_9FABA</name>